<dbReference type="Proteomes" id="UP000637359">
    <property type="component" value="Unassembled WGS sequence"/>
</dbReference>
<feature type="transmembrane region" description="Helical" evidence="3">
    <location>
        <begin position="14"/>
        <end position="35"/>
    </location>
</feature>
<organism evidence="4 5">
    <name type="scientific">Ornithinibacillus hominis</name>
    <dbReference type="NCBI Taxonomy" id="2763055"/>
    <lineage>
        <taxon>Bacteria</taxon>
        <taxon>Bacillati</taxon>
        <taxon>Bacillota</taxon>
        <taxon>Bacilli</taxon>
        <taxon>Bacillales</taxon>
        <taxon>Bacillaceae</taxon>
        <taxon>Ornithinibacillus</taxon>
    </lineage>
</organism>
<protein>
    <submittedName>
        <fullName evidence="4">Type II secretion system protein</fullName>
    </submittedName>
</protein>
<keyword evidence="5" id="KW-1185">Reference proteome</keyword>
<dbReference type="Pfam" id="PF07963">
    <property type="entry name" value="N_methyl"/>
    <property type="match status" value="1"/>
</dbReference>
<dbReference type="InterPro" id="IPR016785">
    <property type="entry name" value="ComGD"/>
</dbReference>
<evidence type="ECO:0000313" key="5">
    <source>
        <dbReference type="Proteomes" id="UP000637359"/>
    </source>
</evidence>
<dbReference type="GO" id="GO:0030420">
    <property type="term" value="P:establishment of competence for transformation"/>
    <property type="evidence" value="ECO:0007669"/>
    <property type="project" value="UniProtKB-KW"/>
</dbReference>
<reference evidence="4" key="1">
    <citation type="submission" date="2020-08" db="EMBL/GenBank/DDBJ databases">
        <title>Genome public.</title>
        <authorList>
            <person name="Liu C."/>
            <person name="Sun Q."/>
        </authorList>
    </citation>
    <scope>NUCLEOTIDE SEQUENCE</scope>
    <source>
        <strain evidence="4">BX22</strain>
    </source>
</reference>
<dbReference type="NCBIfam" id="TIGR02532">
    <property type="entry name" value="IV_pilin_GFxxxE"/>
    <property type="match status" value="1"/>
</dbReference>
<proteinExistence type="predicted"/>
<dbReference type="InterPro" id="IPR045584">
    <property type="entry name" value="Pilin-like"/>
</dbReference>
<gene>
    <name evidence="4" type="ORF">H8S33_10310</name>
</gene>
<comment type="caution">
    <text evidence="4">The sequence shown here is derived from an EMBL/GenBank/DDBJ whole genome shotgun (WGS) entry which is preliminary data.</text>
</comment>
<dbReference type="AlphaFoldDB" id="A0A923L683"/>
<keyword evidence="3" id="KW-0472">Membrane</keyword>
<accession>A0A923L683</accession>
<dbReference type="GO" id="GO:0009986">
    <property type="term" value="C:cell surface"/>
    <property type="evidence" value="ECO:0007669"/>
    <property type="project" value="UniProtKB-SubCell"/>
</dbReference>
<sequence>MNDKQLGFSLLETLVALAILAIILSISVPVSHALLGKLAEEKILAQFQYDVLFLQNQSMVTNDYLRIKLDQNSYTLIGDSIDPIERKLPNGWRIDQRTLQSISFNENGTIRYAGTIQFSSPTNSYIVVFPIGKGRGYIEKQ</sequence>
<keyword evidence="3" id="KW-1133">Transmembrane helix</keyword>
<dbReference type="RefSeq" id="WP_186869905.1">
    <property type="nucleotide sequence ID" value="NZ_JACOOL010000006.1"/>
</dbReference>
<keyword evidence="3" id="KW-0812">Transmembrane</keyword>
<dbReference type="NCBIfam" id="NF040982">
    <property type="entry name" value="ComGD"/>
    <property type="match status" value="1"/>
</dbReference>
<keyword evidence="2" id="KW-0178">Competence</keyword>
<comment type="subcellular location">
    <subcellularLocation>
        <location evidence="1">Cell surface</location>
    </subcellularLocation>
</comment>
<dbReference type="SUPFAM" id="SSF54523">
    <property type="entry name" value="Pili subunits"/>
    <property type="match status" value="1"/>
</dbReference>
<dbReference type="PIRSF" id="PIRSF021292">
    <property type="entry name" value="Competence_ComGD"/>
    <property type="match status" value="1"/>
</dbReference>
<dbReference type="EMBL" id="JACOOL010000006">
    <property type="protein sequence ID" value="MBC5637201.1"/>
    <property type="molecule type" value="Genomic_DNA"/>
</dbReference>
<dbReference type="InterPro" id="IPR012902">
    <property type="entry name" value="N_methyl_site"/>
</dbReference>
<evidence type="ECO:0000256" key="2">
    <source>
        <dbReference type="ARBA" id="ARBA00023287"/>
    </source>
</evidence>
<name>A0A923L683_9BACI</name>
<evidence type="ECO:0000256" key="1">
    <source>
        <dbReference type="ARBA" id="ARBA00004241"/>
    </source>
</evidence>
<evidence type="ECO:0000256" key="3">
    <source>
        <dbReference type="SAM" id="Phobius"/>
    </source>
</evidence>
<evidence type="ECO:0000313" key="4">
    <source>
        <dbReference type="EMBL" id="MBC5637201.1"/>
    </source>
</evidence>